<sequence>MTQRDTTGRTTPPGGTTDWNAWHLHLGTTARSAHDRVLTEVVGPAVRELVPDRPWFFMRYWQSGPHIRLRVGDLDPRTYDRFEQALTERLAVAGRLTDGEEPLDADAYRLGAGRLAAAGETGDNRFVQELREPGVHRAVYEPETERYGGAALMPATERLFRLASELVLGFAPRISTDGQRAMLALRGTMAVAGALGGPAERSYYYAHGLGAWRAWATEAGYPDDLLDRITTVTRDGSAKDLDPAGHGPFAGWHTALVSLKDLIEEKSPTHPGMVLFSHAHMLHNRLGLSLLDELRTYAWLAHVFPLPEGAHGLGELTRTA</sequence>
<dbReference type="EMBL" id="JBBKAJ010000022">
    <property type="protein sequence ID" value="MEJ8636256.1"/>
    <property type="molecule type" value="Genomic_DNA"/>
</dbReference>
<proteinExistence type="predicted"/>
<reference evidence="1" key="1">
    <citation type="submission" date="2024-03" db="EMBL/GenBank/DDBJ databases">
        <title>Novel Streptomyces species of biotechnological and ecological value are a feature of Machair soil.</title>
        <authorList>
            <person name="Prole J.R."/>
            <person name="Goodfellow M."/>
            <person name="Allenby N."/>
            <person name="Ward A.C."/>
        </authorList>
    </citation>
    <scope>NUCLEOTIDE SEQUENCE</scope>
    <source>
        <strain evidence="1">MS2.AVA.5</strain>
    </source>
</reference>
<gene>
    <name evidence="1" type="ORF">WKI67_23115</name>
</gene>
<name>A0ACC6PY37_9ACTN</name>
<accession>A0ACC6PY37</accession>
<evidence type="ECO:0000313" key="2">
    <source>
        <dbReference type="Proteomes" id="UP001377168"/>
    </source>
</evidence>
<protein>
    <submittedName>
        <fullName evidence="1">Thiopeptide-type bacteriocin biosynthesis protein</fullName>
    </submittedName>
</protein>
<evidence type="ECO:0000313" key="1">
    <source>
        <dbReference type="EMBL" id="MEJ8636256.1"/>
    </source>
</evidence>
<keyword evidence="2" id="KW-1185">Reference proteome</keyword>
<comment type="caution">
    <text evidence="1">The sequence shown here is derived from an EMBL/GenBank/DDBJ whole genome shotgun (WGS) entry which is preliminary data.</text>
</comment>
<organism evidence="1 2">
    <name type="scientific">Streptomyces achmelvichensis</name>
    <dbReference type="NCBI Taxonomy" id="3134111"/>
    <lineage>
        <taxon>Bacteria</taxon>
        <taxon>Bacillati</taxon>
        <taxon>Actinomycetota</taxon>
        <taxon>Actinomycetes</taxon>
        <taxon>Kitasatosporales</taxon>
        <taxon>Streptomycetaceae</taxon>
        <taxon>Streptomyces</taxon>
    </lineage>
</organism>
<dbReference type="Proteomes" id="UP001377168">
    <property type="component" value="Unassembled WGS sequence"/>
</dbReference>